<reference evidence="2 3" key="1">
    <citation type="submission" date="2019-11" db="EMBL/GenBank/DDBJ databases">
        <title>Characterization of Elizabethkingia argenteiflava sp. nov., isolated from inner surface of Soybean Pods.</title>
        <authorList>
            <person name="Mo S."/>
        </authorList>
    </citation>
    <scope>NUCLEOTIDE SEQUENCE [LARGE SCALE GENOMIC DNA]</scope>
    <source>
        <strain evidence="2 3">YB22</strain>
    </source>
</reference>
<accession>A0A845PX45</accession>
<dbReference type="GO" id="GO:0016757">
    <property type="term" value="F:glycosyltransferase activity"/>
    <property type="evidence" value="ECO:0007669"/>
    <property type="project" value="UniProtKB-KW"/>
</dbReference>
<organism evidence="2 3">
    <name type="scientific">Elizabethkingia argenteiflava</name>
    <dbReference type="NCBI Taxonomy" id="2681556"/>
    <lineage>
        <taxon>Bacteria</taxon>
        <taxon>Pseudomonadati</taxon>
        <taxon>Bacteroidota</taxon>
        <taxon>Flavobacteriia</taxon>
        <taxon>Flavobacteriales</taxon>
        <taxon>Weeksellaceae</taxon>
        <taxon>Elizabethkingia</taxon>
    </lineage>
</organism>
<dbReference type="AlphaFoldDB" id="A0A845PX45"/>
<keyword evidence="2" id="KW-0328">Glycosyltransferase</keyword>
<gene>
    <name evidence="2" type="ORF">GNY06_06515</name>
</gene>
<evidence type="ECO:0000259" key="1">
    <source>
        <dbReference type="Pfam" id="PF17767"/>
    </source>
</evidence>
<feature type="domain" description="Nicotinate phosphoribosyltransferase N-terminal" evidence="1">
    <location>
        <begin position="15"/>
        <end position="71"/>
    </location>
</feature>
<dbReference type="Proteomes" id="UP000553459">
    <property type="component" value="Unassembled WGS sequence"/>
</dbReference>
<dbReference type="Pfam" id="PF17767">
    <property type="entry name" value="NAPRTase_N"/>
    <property type="match status" value="1"/>
</dbReference>
<dbReference type="InterPro" id="IPR040727">
    <property type="entry name" value="NAPRTase_N"/>
</dbReference>
<name>A0A845PX45_9FLAO</name>
<dbReference type="SUPFAM" id="SSF54675">
    <property type="entry name" value="Nicotinate/Quinolinate PRTase N-terminal domain-like"/>
    <property type="match status" value="1"/>
</dbReference>
<keyword evidence="2" id="KW-0808">Transferase</keyword>
<evidence type="ECO:0000313" key="2">
    <source>
        <dbReference type="EMBL" id="NAW51037.1"/>
    </source>
</evidence>
<sequence>MLEYYKRARLFSIFDNDFYKLTMQCAVTKIFPRQVVKYEFINRGKHIYPEGFADELSKAIKEMSKLKLSPE</sequence>
<dbReference type="EMBL" id="JAAABJ010000497">
    <property type="protein sequence ID" value="NAW51037.1"/>
    <property type="molecule type" value="Genomic_DNA"/>
</dbReference>
<evidence type="ECO:0000313" key="3">
    <source>
        <dbReference type="Proteomes" id="UP000553459"/>
    </source>
</evidence>
<dbReference type="Gene3D" id="3.20.140.10">
    <property type="entry name" value="nicotinate phosphoribosyltransferase"/>
    <property type="match status" value="1"/>
</dbReference>
<feature type="non-terminal residue" evidence="2">
    <location>
        <position position="71"/>
    </location>
</feature>
<comment type="caution">
    <text evidence="2">The sequence shown here is derived from an EMBL/GenBank/DDBJ whole genome shotgun (WGS) entry which is preliminary data.</text>
</comment>
<keyword evidence="3" id="KW-1185">Reference proteome</keyword>
<protein>
    <submittedName>
        <fullName evidence="2">Nicotinate phosphoribosyltransferase</fullName>
    </submittedName>
</protein>
<proteinExistence type="predicted"/>